<keyword evidence="2 3" id="KW-0238">DNA-binding</keyword>
<dbReference type="InterPro" id="IPR001867">
    <property type="entry name" value="OmpR/PhoB-type_DNA-bd"/>
</dbReference>
<dbReference type="PRINTS" id="PR00364">
    <property type="entry name" value="DISEASERSIST"/>
</dbReference>
<dbReference type="InterPro" id="IPR016032">
    <property type="entry name" value="Sig_transdc_resp-reg_C-effctor"/>
</dbReference>
<dbReference type="CDD" id="cd15831">
    <property type="entry name" value="BTAD"/>
    <property type="match status" value="1"/>
</dbReference>
<comment type="caution">
    <text evidence="5">The sequence shown here is derived from an EMBL/GenBank/DDBJ whole genome shotgun (WGS) entry which is preliminary data.</text>
</comment>
<gene>
    <name evidence="5" type="ORF">ACFQ11_18710</name>
</gene>
<evidence type="ECO:0000313" key="6">
    <source>
        <dbReference type="Proteomes" id="UP001596972"/>
    </source>
</evidence>
<reference evidence="6" key="1">
    <citation type="journal article" date="2019" name="Int. J. Syst. Evol. Microbiol.">
        <title>The Global Catalogue of Microorganisms (GCM) 10K type strain sequencing project: providing services to taxonomists for standard genome sequencing and annotation.</title>
        <authorList>
            <consortium name="The Broad Institute Genomics Platform"/>
            <consortium name="The Broad Institute Genome Sequencing Center for Infectious Disease"/>
            <person name="Wu L."/>
            <person name="Ma J."/>
        </authorList>
    </citation>
    <scope>NUCLEOTIDE SEQUENCE [LARGE SCALE GENOMIC DNA]</scope>
    <source>
        <strain evidence="6">JCM 31202</strain>
    </source>
</reference>
<dbReference type="InterPro" id="IPR005158">
    <property type="entry name" value="BTAD"/>
</dbReference>
<keyword evidence="6" id="KW-1185">Reference proteome</keyword>
<dbReference type="SMART" id="SM01043">
    <property type="entry name" value="BTAD"/>
    <property type="match status" value="1"/>
</dbReference>
<dbReference type="SUPFAM" id="SSF52540">
    <property type="entry name" value="P-loop containing nucleoside triphosphate hydrolases"/>
    <property type="match status" value="1"/>
</dbReference>
<feature type="DNA-binding region" description="OmpR/PhoB-type" evidence="3">
    <location>
        <begin position="1"/>
        <end position="89"/>
    </location>
</feature>
<protein>
    <submittedName>
        <fullName evidence="5">BTAD domain-containing putative transcriptional regulator</fullName>
    </submittedName>
</protein>
<evidence type="ECO:0000256" key="3">
    <source>
        <dbReference type="PROSITE-ProRule" id="PRU01091"/>
    </source>
</evidence>
<dbReference type="InterPro" id="IPR027417">
    <property type="entry name" value="P-loop_NTPase"/>
</dbReference>
<comment type="similarity">
    <text evidence="1">Belongs to the AfsR/DnrI/RedD regulatory family.</text>
</comment>
<evidence type="ECO:0000256" key="2">
    <source>
        <dbReference type="ARBA" id="ARBA00023125"/>
    </source>
</evidence>
<dbReference type="Gene3D" id="1.10.10.10">
    <property type="entry name" value="Winged helix-like DNA-binding domain superfamily/Winged helix DNA-binding domain"/>
    <property type="match status" value="1"/>
</dbReference>
<evidence type="ECO:0000313" key="5">
    <source>
        <dbReference type="EMBL" id="MFD0902438.1"/>
    </source>
</evidence>
<dbReference type="InterPro" id="IPR058852">
    <property type="entry name" value="HTH_77"/>
</dbReference>
<dbReference type="Gene3D" id="1.25.40.10">
    <property type="entry name" value="Tetratricopeptide repeat domain"/>
    <property type="match status" value="2"/>
</dbReference>
<dbReference type="PANTHER" id="PTHR47691:SF3">
    <property type="entry name" value="HTH-TYPE TRANSCRIPTIONAL REGULATOR RV0890C-RELATED"/>
    <property type="match status" value="1"/>
</dbReference>
<dbReference type="Proteomes" id="UP001596972">
    <property type="component" value="Unassembled WGS sequence"/>
</dbReference>
<dbReference type="PROSITE" id="PS51755">
    <property type="entry name" value="OMPR_PHOB"/>
    <property type="match status" value="1"/>
</dbReference>
<dbReference type="EMBL" id="JBHTJA010000035">
    <property type="protein sequence ID" value="MFD0902438.1"/>
    <property type="molecule type" value="Genomic_DNA"/>
</dbReference>
<dbReference type="PANTHER" id="PTHR47691">
    <property type="entry name" value="REGULATOR-RELATED"/>
    <property type="match status" value="1"/>
</dbReference>
<dbReference type="RefSeq" id="WP_378300220.1">
    <property type="nucleotide sequence ID" value="NZ_JBHTJA010000035.1"/>
</dbReference>
<evidence type="ECO:0000259" key="4">
    <source>
        <dbReference type="PROSITE" id="PS51755"/>
    </source>
</evidence>
<evidence type="ECO:0000256" key="1">
    <source>
        <dbReference type="ARBA" id="ARBA00005820"/>
    </source>
</evidence>
<accession>A0ABW3EPZ8</accession>
<sequence length="1012" mass="106598">MFVGILGPLAVTDGGARVPVGGARLRVLVTRLALEPGRTVTNEALVRAVWPDGGPGDPGHALQALVSRLRRCLPDGRVRSAPGGYVLDVPKDDVDAHRFERLAREGARALRDGDHARAAKALAEALALWRGDPLADAADAPFAAAGAVRVRELRLAATEDRVAAELAAGADPGGLAAELEALAARHPLRERVRALLIEALHRAGRSAEALAVYEEFRRVLADELGTDPGDGLRAAYLDVLRVPRTRPRGNLRAPATGFVGREDECAWIARRLWDGRLVTLVGTGGAGKTRLATTVGERLAERFPGGVWLVELAAVAAGDGARDGVRAAAAAALGVRGPERLAEALAGVESLLVLDNCEHVLDAAASLAGELLGACPGLRVLATSRERLGVDGEALCPVPPLDEPAAVRLFAERAAAARPGFTADDAAVGAVCRRLDGLPLAIELAAARLRAMTLDQLAHRLDRRFRVLGGDRRPARHRTLRAVVAWSWDLLDERERRVAERLAVFAGTIAPEAAHRVAGAELEDLDALVDRSLLQAVEGTEPRFRMLETIREYGRERLAERGGLDGARAAHLAYFLELAERAEPHLCRAEQLDWLPLLTAEQENLLAALHTAEADGDAGSAVRLAAALAVFWMLQGDHAEVARRLRDALETPRRTPVPADAEGAALGGYVLNTVLSGGAARDDPLLTAPARGARPLAVLAGPGVALLADDTAGGLAAIDRLLPGRDAWTRATLHVIGAMLNGNAGDMAAAHRNLAAAVAAYRESGERGGLAMALLFAASTEMSAGNYDAAVAALEESIGLLRVLGQDREAAQQRIMLAVVLARSGDARRARDELTALLEPEAATPARYLAGARLALGDLARHGGDRAEAERHYAAAERDLEHTSSGPQYRSLLSTARAHLAIGDGDTAAARRHLRTALAEAVEGPDMPVAASAGTGIARLRAADRPADAAETLGAASVLRGGPDESDLDLAHLTRDLRAALGERAFEEARARGAALALPDALALLEDQLRRR</sequence>
<name>A0ABW3EPZ8_9ACTN</name>
<dbReference type="Pfam" id="PF03704">
    <property type="entry name" value="BTAD"/>
    <property type="match status" value="1"/>
</dbReference>
<dbReference type="Pfam" id="PF25872">
    <property type="entry name" value="HTH_77"/>
    <property type="match status" value="1"/>
</dbReference>
<dbReference type="SUPFAM" id="SSF48452">
    <property type="entry name" value="TPR-like"/>
    <property type="match status" value="2"/>
</dbReference>
<proteinExistence type="inferred from homology"/>
<feature type="domain" description="OmpR/PhoB-type" evidence="4">
    <location>
        <begin position="1"/>
        <end position="89"/>
    </location>
</feature>
<organism evidence="5 6">
    <name type="scientific">Actinomadura sediminis</name>
    <dbReference type="NCBI Taxonomy" id="1038904"/>
    <lineage>
        <taxon>Bacteria</taxon>
        <taxon>Bacillati</taxon>
        <taxon>Actinomycetota</taxon>
        <taxon>Actinomycetes</taxon>
        <taxon>Streptosporangiales</taxon>
        <taxon>Thermomonosporaceae</taxon>
        <taxon>Actinomadura</taxon>
    </lineage>
</organism>
<dbReference type="SUPFAM" id="SSF46894">
    <property type="entry name" value="C-terminal effector domain of the bipartite response regulators"/>
    <property type="match status" value="1"/>
</dbReference>
<dbReference type="SMART" id="SM00862">
    <property type="entry name" value="Trans_reg_C"/>
    <property type="match status" value="1"/>
</dbReference>
<dbReference type="InterPro" id="IPR011990">
    <property type="entry name" value="TPR-like_helical_dom_sf"/>
</dbReference>
<dbReference type="InterPro" id="IPR036388">
    <property type="entry name" value="WH-like_DNA-bd_sf"/>
</dbReference>